<dbReference type="OrthoDB" id="550565at2759"/>
<accession>A0A2J8AD03</accession>
<feature type="compositionally biased region" description="Pro residues" evidence="4">
    <location>
        <begin position="542"/>
        <end position="558"/>
    </location>
</feature>
<evidence type="ECO:0000256" key="3">
    <source>
        <dbReference type="SAM" id="Coils"/>
    </source>
</evidence>
<feature type="compositionally biased region" description="Basic and acidic residues" evidence="4">
    <location>
        <begin position="570"/>
        <end position="580"/>
    </location>
</feature>
<dbReference type="Pfam" id="PF10595">
    <property type="entry name" value="FAM161A_B"/>
    <property type="match status" value="1"/>
</dbReference>
<feature type="compositionally biased region" description="Pro residues" evidence="4">
    <location>
        <begin position="209"/>
        <end position="221"/>
    </location>
</feature>
<feature type="region of interest" description="Disordered" evidence="4">
    <location>
        <begin position="1087"/>
        <end position="1129"/>
    </location>
</feature>
<reference evidence="5 6" key="1">
    <citation type="journal article" date="2017" name="Mol. Biol. Evol.">
        <title>The 4-celled Tetrabaena socialis nuclear genome reveals the essential components for genetic control of cell number at the origin of multicellularity in the volvocine lineage.</title>
        <authorList>
            <person name="Featherston J."/>
            <person name="Arakaki Y."/>
            <person name="Hanschen E.R."/>
            <person name="Ferris P.J."/>
            <person name="Michod R.E."/>
            <person name="Olson B.J.S.C."/>
            <person name="Nozaki H."/>
            <person name="Durand P.M."/>
        </authorList>
    </citation>
    <scope>NUCLEOTIDE SEQUENCE [LARGE SCALE GENOMIC DNA]</scope>
    <source>
        <strain evidence="5 6">NIES-571</strain>
    </source>
</reference>
<feature type="region of interest" description="Disordered" evidence="4">
    <location>
        <begin position="191"/>
        <end position="256"/>
    </location>
</feature>
<feature type="coiled-coil region" evidence="3">
    <location>
        <begin position="323"/>
        <end position="394"/>
    </location>
</feature>
<dbReference type="PANTHER" id="PTHR21501">
    <property type="entry name" value="PROTEIN FAM-161"/>
    <property type="match status" value="1"/>
</dbReference>
<protein>
    <submittedName>
        <fullName evidence="5">Uncharacterized protein</fullName>
    </submittedName>
</protein>
<evidence type="ECO:0000313" key="6">
    <source>
        <dbReference type="Proteomes" id="UP000236333"/>
    </source>
</evidence>
<evidence type="ECO:0000256" key="4">
    <source>
        <dbReference type="SAM" id="MobiDB-lite"/>
    </source>
</evidence>
<feature type="compositionally biased region" description="Gly residues" evidence="4">
    <location>
        <begin position="444"/>
        <end position="453"/>
    </location>
</feature>
<evidence type="ECO:0000313" key="5">
    <source>
        <dbReference type="EMBL" id="PNH10404.1"/>
    </source>
</evidence>
<name>A0A2J8AD03_9CHLO</name>
<dbReference type="Proteomes" id="UP000236333">
    <property type="component" value="Unassembled WGS sequence"/>
</dbReference>
<proteinExistence type="inferred from homology"/>
<keyword evidence="6" id="KW-1185">Reference proteome</keyword>
<feature type="region of interest" description="Disordered" evidence="4">
    <location>
        <begin position="403"/>
        <end position="611"/>
    </location>
</feature>
<feature type="compositionally biased region" description="Low complexity" evidence="4">
    <location>
        <begin position="454"/>
        <end position="481"/>
    </location>
</feature>
<dbReference type="GO" id="GO:0005856">
    <property type="term" value="C:cytoskeleton"/>
    <property type="evidence" value="ECO:0007669"/>
    <property type="project" value="UniProtKB-ARBA"/>
</dbReference>
<dbReference type="PANTHER" id="PTHR21501:SF1">
    <property type="entry name" value="PROTEIN FAM-161"/>
    <property type="match status" value="1"/>
</dbReference>
<feature type="compositionally biased region" description="Acidic residues" evidence="4">
    <location>
        <begin position="497"/>
        <end position="512"/>
    </location>
</feature>
<dbReference type="InterPro" id="IPR019579">
    <property type="entry name" value="FAM161A/B"/>
</dbReference>
<keyword evidence="2 3" id="KW-0175">Coiled coil</keyword>
<feature type="compositionally biased region" description="Low complexity" evidence="4">
    <location>
        <begin position="196"/>
        <end position="208"/>
    </location>
</feature>
<feature type="compositionally biased region" description="Gly residues" evidence="4">
    <location>
        <begin position="66"/>
        <end position="80"/>
    </location>
</feature>
<gene>
    <name evidence="5" type="ORF">TSOC_002848</name>
</gene>
<feature type="compositionally biased region" description="Polar residues" evidence="4">
    <location>
        <begin position="229"/>
        <end position="246"/>
    </location>
</feature>
<dbReference type="InterPro" id="IPR051655">
    <property type="entry name" value="FAM161"/>
</dbReference>
<dbReference type="EMBL" id="PGGS01000057">
    <property type="protein sequence ID" value="PNH10404.1"/>
    <property type="molecule type" value="Genomic_DNA"/>
</dbReference>
<dbReference type="AlphaFoldDB" id="A0A2J8AD03"/>
<dbReference type="GO" id="GO:0005929">
    <property type="term" value="C:cilium"/>
    <property type="evidence" value="ECO:0007669"/>
    <property type="project" value="TreeGrafter"/>
</dbReference>
<evidence type="ECO:0000256" key="1">
    <source>
        <dbReference type="ARBA" id="ARBA00006663"/>
    </source>
</evidence>
<feature type="compositionally biased region" description="Low complexity" evidence="4">
    <location>
        <begin position="151"/>
        <end position="166"/>
    </location>
</feature>
<feature type="compositionally biased region" description="Low complexity" evidence="4">
    <location>
        <begin position="426"/>
        <end position="443"/>
    </location>
</feature>
<organism evidence="5 6">
    <name type="scientific">Tetrabaena socialis</name>
    <dbReference type="NCBI Taxonomy" id="47790"/>
    <lineage>
        <taxon>Eukaryota</taxon>
        <taxon>Viridiplantae</taxon>
        <taxon>Chlorophyta</taxon>
        <taxon>core chlorophytes</taxon>
        <taxon>Chlorophyceae</taxon>
        <taxon>CS clade</taxon>
        <taxon>Chlamydomonadales</taxon>
        <taxon>Tetrabaenaceae</taxon>
        <taxon>Tetrabaena</taxon>
    </lineage>
</organism>
<comment type="caution">
    <text evidence="5">The sequence shown here is derived from an EMBL/GenBank/DDBJ whole genome shotgun (WGS) entry which is preliminary data.</text>
</comment>
<comment type="similarity">
    <text evidence="1">Belongs to the FAM161 family.</text>
</comment>
<feature type="region of interest" description="Disordered" evidence="4">
    <location>
        <begin position="1"/>
        <end position="166"/>
    </location>
</feature>
<evidence type="ECO:0000256" key="2">
    <source>
        <dbReference type="ARBA" id="ARBA00023054"/>
    </source>
</evidence>
<dbReference type="GO" id="GO:0044782">
    <property type="term" value="P:cilium organization"/>
    <property type="evidence" value="ECO:0007669"/>
    <property type="project" value="TreeGrafter"/>
</dbReference>
<sequence length="1185" mass="128484">MYGRNDPAANDRRQRGEYVPSAEDVPQPMSFRFDTPIASGLVPGARDFLVEEASGGSAQPQHTGPVSGGSRSGSGTGSGSRGRSQQRYYLTSEAQRRPYGAYNGQGGSPGSSQERLPSSSGTTPRRRSYGPALQQPPFLSGVPGPAREPKPGTTGATGAGRPAPVVPAWAPVAGIENMRLDEMDEGARVALMLNDPSARASSSAAAPPAGQPPRGSPPPPAQAGQPQQVPESYSGSPTQQPGTWNPSGYGETGRCSDVSNSYYPKWRLRKHLEPYGVPAHRFSQPRSQGLHVPLTPSQYSFDEAHPAMAEQHYARSPAQEAVLQTERRKMQQEKMRAARTEARSRTTSPMPTSGQLAADVNRLARVRDAGRARLRQLEEEGETLKMQTRQVQQRALDAISRSAHISTAVGRSRSPSASPPPRRSRSPSPSAFYGYSRPSPSQGSGSGGGGGYFGSPPSLSPGRFRRPASASPAYGAAAAAHHGGGGHYGPLYPAGQQDEEDEEAEVYYDDDGAPVAGYYEQGYDQGADAGFYGRGGPHRPVSAPPGPPAPVSPAPPRPSEAQQILDMIDQADRLPHHEQAGPRGRRGQGAAASPDPLVRASAVAGARKPLGLMDADEQRIAVGAYDRSRYEEYQRQVDLEMQRRAVEGGYDSDRERDQAAALLVRDPQEAAWQDENDWMDESPGYASEGPDAYSRQRHAARRLFNRSTTTTQPFEFEERERARPKSIAQVKLEQDLAIRRQEEEAARATHFRASPVPASVAEPRYERLLLEAEASGGRRGLGSTGSGLQAPLAKPFSFYYRDQDREASRESLARAAKDPARFQERFKALMLEMEARRDTTKRRVGEARKAVQERVQVEAQRSPGSAHAARLALLASTAALAAPSPPPPPPRQEAANSAYKYRLKSVDPAVHSLPHPHKPPGATPDFDTIHRQHELQMAKARAHIRKRITVPQEFTLNGANRDEQTARARKAEERRHRIILDMQVDAELLPEMRWPHKSPRGKVRPTPIPAFLVKYMSQPPGNRSANVRQSSTALAVREGAFMTRAEKETIQRRASEKLRADSLRRADDWLAKAAARKMQEADAARAARGGSYLPSDSNVGATAGGGDPSSNARGAAMRRRAAVSGREDNPEVYVDARHAQIERQVREVVEDTLLDQGIAAYRFVEGVRAGGRSPGQHAGGDGGNE</sequence>